<evidence type="ECO:0000313" key="1">
    <source>
        <dbReference type="EMBL" id="RLN05365.1"/>
    </source>
</evidence>
<comment type="caution">
    <text evidence="1">The sequence shown here is derived from an EMBL/GenBank/DDBJ whole genome shotgun (WGS) entry which is preliminary data.</text>
</comment>
<dbReference type="PANTHER" id="PTHR36766:SF40">
    <property type="entry name" value="DISEASE RESISTANCE PROTEIN RGA3"/>
    <property type="match status" value="1"/>
</dbReference>
<dbReference type="InterPro" id="IPR032675">
    <property type="entry name" value="LRR_dom_sf"/>
</dbReference>
<keyword evidence="2" id="KW-1185">Reference proteome</keyword>
<protein>
    <recommendedName>
        <fullName evidence="3">Disease resistance protein RGA3</fullName>
    </recommendedName>
</protein>
<evidence type="ECO:0008006" key="3">
    <source>
        <dbReference type="Google" id="ProtNLM"/>
    </source>
</evidence>
<name>A0A3L6RNK6_PANMI</name>
<proteinExistence type="predicted"/>
<accession>A0A3L6RNK6</accession>
<dbReference type="Gene3D" id="3.80.10.10">
    <property type="entry name" value="Ribonuclease Inhibitor"/>
    <property type="match status" value="2"/>
</dbReference>
<dbReference type="AlphaFoldDB" id="A0A3L6RNK6"/>
<evidence type="ECO:0000313" key="2">
    <source>
        <dbReference type="Proteomes" id="UP000275267"/>
    </source>
</evidence>
<dbReference type="EMBL" id="PQIB02000008">
    <property type="protein sequence ID" value="RLN05365.1"/>
    <property type="molecule type" value="Genomic_DNA"/>
</dbReference>
<dbReference type="Proteomes" id="UP000275267">
    <property type="component" value="Unassembled WGS sequence"/>
</dbReference>
<sequence length="454" mass="50412">MYKNNGPEVSLRIEGNGVSDSTFWKVLDFNNLIELKELDVCSCPPLPLDHFGMLSSLKTLVIRMGGNCWAVGESHARYQFPVESFYVYYHGGSGKELTRLLSCFPKLSKLRIEYCRKLTGLGVMEQNAAATPTTSPPSLDEKVVLAVAENGQQQQRCHGTETDEVELSTAAEGLAFLPPELHMLRIVNCPGLRLHPNSLHVTDNTAGEAGGGLQDFLWDCTVERFTEEQEKALQLLTSLQLLKFSACDMLQCLPAGLHMLPNLKILRIIRTSIRSLPKDGLPSSLQELWIDSCPAIRSLPKEALPSSLQDLIIRSCPAILQSLHKDGIPNSLRLLDVSDHELKDRMQFRRPAGCCSWRHSGYRTWFLVANVQNNRQSPEDADRCRSRCPADMPAAARAASSLLVRTVLMTGTQLMQQHSSACHLLGPWRYLSCLRGLNPVSEIMVHEGIGSTPN</sequence>
<reference evidence="2" key="1">
    <citation type="journal article" date="2019" name="Nat. Commun.">
        <title>The genome of broomcorn millet.</title>
        <authorList>
            <person name="Zou C."/>
            <person name="Miki D."/>
            <person name="Li D."/>
            <person name="Tang Q."/>
            <person name="Xiao L."/>
            <person name="Rajput S."/>
            <person name="Deng P."/>
            <person name="Jia W."/>
            <person name="Huang R."/>
            <person name="Zhang M."/>
            <person name="Sun Y."/>
            <person name="Hu J."/>
            <person name="Fu X."/>
            <person name="Schnable P.S."/>
            <person name="Li F."/>
            <person name="Zhang H."/>
            <person name="Feng B."/>
            <person name="Zhu X."/>
            <person name="Liu R."/>
            <person name="Schnable J.C."/>
            <person name="Zhu J.-K."/>
            <person name="Zhang H."/>
        </authorList>
    </citation>
    <scope>NUCLEOTIDE SEQUENCE [LARGE SCALE GENOMIC DNA]</scope>
</reference>
<dbReference type="STRING" id="4540.A0A3L6RNK6"/>
<dbReference type="OrthoDB" id="695275at2759"/>
<gene>
    <name evidence="1" type="ORF">C2845_PM13G06620</name>
</gene>
<dbReference type="PANTHER" id="PTHR36766">
    <property type="entry name" value="PLANT BROAD-SPECTRUM MILDEW RESISTANCE PROTEIN RPW8"/>
    <property type="match status" value="1"/>
</dbReference>
<dbReference type="SUPFAM" id="SSF52058">
    <property type="entry name" value="L domain-like"/>
    <property type="match status" value="1"/>
</dbReference>
<organism evidence="1 2">
    <name type="scientific">Panicum miliaceum</name>
    <name type="common">Proso millet</name>
    <name type="synonym">Broomcorn millet</name>
    <dbReference type="NCBI Taxonomy" id="4540"/>
    <lineage>
        <taxon>Eukaryota</taxon>
        <taxon>Viridiplantae</taxon>
        <taxon>Streptophyta</taxon>
        <taxon>Embryophyta</taxon>
        <taxon>Tracheophyta</taxon>
        <taxon>Spermatophyta</taxon>
        <taxon>Magnoliopsida</taxon>
        <taxon>Liliopsida</taxon>
        <taxon>Poales</taxon>
        <taxon>Poaceae</taxon>
        <taxon>PACMAD clade</taxon>
        <taxon>Panicoideae</taxon>
        <taxon>Panicodae</taxon>
        <taxon>Paniceae</taxon>
        <taxon>Panicinae</taxon>
        <taxon>Panicum</taxon>
        <taxon>Panicum sect. Panicum</taxon>
    </lineage>
</organism>